<keyword evidence="8 15" id="KW-0460">Magnesium</keyword>
<evidence type="ECO:0000256" key="9">
    <source>
        <dbReference type="ARBA" id="ARBA00023134"/>
    </source>
</evidence>
<dbReference type="GO" id="GO:0044206">
    <property type="term" value="P:UMP salvage"/>
    <property type="evidence" value="ECO:0007669"/>
    <property type="project" value="UniProtKB-UniRule"/>
</dbReference>
<keyword evidence="9 15" id="KW-0342">GTP-binding</keyword>
<gene>
    <name evidence="15" type="primary">upp</name>
    <name evidence="17" type="ORF">FC21_GL000893</name>
</gene>
<dbReference type="InterPro" id="IPR005765">
    <property type="entry name" value="UPRT"/>
</dbReference>
<dbReference type="GO" id="GO:0006223">
    <property type="term" value="P:uracil salvage"/>
    <property type="evidence" value="ECO:0007669"/>
    <property type="project" value="InterPro"/>
</dbReference>
<evidence type="ECO:0000256" key="2">
    <source>
        <dbReference type="ARBA" id="ARBA00009516"/>
    </source>
</evidence>
<evidence type="ECO:0000256" key="10">
    <source>
        <dbReference type="ARBA" id="ARBA00031082"/>
    </source>
</evidence>
<feature type="binding site" evidence="15">
    <location>
        <position position="209"/>
    </location>
    <ligand>
        <name>5-phospho-alpha-D-ribose 1-diphosphate</name>
        <dbReference type="ChEBI" id="CHEBI:58017"/>
    </ligand>
</feature>
<dbReference type="InterPro" id="IPR029057">
    <property type="entry name" value="PRTase-like"/>
</dbReference>
<evidence type="ECO:0000256" key="8">
    <source>
        <dbReference type="ARBA" id="ARBA00022842"/>
    </source>
</evidence>
<dbReference type="CDD" id="cd06223">
    <property type="entry name" value="PRTases_typeI"/>
    <property type="match status" value="1"/>
</dbReference>
<dbReference type="HAMAP" id="MF_01218_B">
    <property type="entry name" value="Upp_B"/>
    <property type="match status" value="1"/>
</dbReference>
<evidence type="ECO:0000256" key="1">
    <source>
        <dbReference type="ARBA" id="ARBA00005180"/>
    </source>
</evidence>
<dbReference type="PANTHER" id="PTHR32315:SF4">
    <property type="entry name" value="URACIL PHOSPHORIBOSYLTRANSFERASE, CHLOROPLASTIC"/>
    <property type="match status" value="1"/>
</dbReference>
<comment type="activity regulation">
    <text evidence="15">Allosterically activated by GTP.</text>
</comment>
<dbReference type="Proteomes" id="UP000051084">
    <property type="component" value="Unassembled WGS sequence"/>
</dbReference>
<name>A0A0R1UTH9_9LACO</name>
<comment type="catalytic activity">
    <reaction evidence="11 15">
        <text>UMP + diphosphate = 5-phospho-alpha-D-ribose 1-diphosphate + uracil</text>
        <dbReference type="Rhea" id="RHEA:13017"/>
        <dbReference type="ChEBI" id="CHEBI:17568"/>
        <dbReference type="ChEBI" id="CHEBI:33019"/>
        <dbReference type="ChEBI" id="CHEBI:57865"/>
        <dbReference type="ChEBI" id="CHEBI:58017"/>
        <dbReference type="EC" id="2.4.2.9"/>
    </reaction>
</comment>
<dbReference type="InterPro" id="IPR034332">
    <property type="entry name" value="Upp_B"/>
</dbReference>
<dbReference type="GO" id="GO:0000287">
    <property type="term" value="F:magnesium ion binding"/>
    <property type="evidence" value="ECO:0007669"/>
    <property type="project" value="UniProtKB-UniRule"/>
</dbReference>
<comment type="similarity">
    <text evidence="2 15">Belongs to the UPRTase family.</text>
</comment>
<organism evidence="17 18">
    <name type="scientific">Limosilactobacillus equigenerosi DSM 18793 = JCM 14505</name>
    <dbReference type="NCBI Taxonomy" id="1423742"/>
    <lineage>
        <taxon>Bacteria</taxon>
        <taxon>Bacillati</taxon>
        <taxon>Bacillota</taxon>
        <taxon>Bacilli</taxon>
        <taxon>Lactobacillales</taxon>
        <taxon>Lactobacillaceae</taxon>
        <taxon>Limosilactobacillus</taxon>
    </lineage>
</organism>
<dbReference type="EMBL" id="AZGC01000003">
    <property type="protein sequence ID" value="KRL96521.1"/>
    <property type="molecule type" value="Genomic_DNA"/>
</dbReference>
<dbReference type="STRING" id="417373.GCA_001570685_01289"/>
<feature type="binding site" evidence="15">
    <location>
        <begin position="208"/>
        <end position="210"/>
    </location>
    <ligand>
        <name>uracil</name>
        <dbReference type="ChEBI" id="CHEBI:17568"/>
    </ligand>
</feature>
<evidence type="ECO:0000256" key="11">
    <source>
        <dbReference type="ARBA" id="ARBA00052919"/>
    </source>
</evidence>
<feature type="binding site" evidence="15">
    <location>
        <position position="111"/>
    </location>
    <ligand>
        <name>5-phospho-alpha-D-ribose 1-diphosphate</name>
        <dbReference type="ChEBI" id="CHEBI:58017"/>
    </ligand>
</feature>
<dbReference type="GO" id="GO:0005737">
    <property type="term" value="C:cytoplasm"/>
    <property type="evidence" value="ECO:0007669"/>
    <property type="project" value="UniProtKB-ARBA"/>
</dbReference>
<evidence type="ECO:0000256" key="13">
    <source>
        <dbReference type="ARBA" id="ARBA00072146"/>
    </source>
</evidence>
<evidence type="ECO:0000313" key="17">
    <source>
        <dbReference type="EMBL" id="KRL96521.1"/>
    </source>
</evidence>
<evidence type="ECO:0000256" key="3">
    <source>
        <dbReference type="ARBA" id="ARBA00011894"/>
    </source>
</evidence>
<dbReference type="FunFam" id="3.40.50.2020:FF:000003">
    <property type="entry name" value="Uracil phosphoribosyltransferase"/>
    <property type="match status" value="1"/>
</dbReference>
<evidence type="ECO:0000256" key="7">
    <source>
        <dbReference type="ARBA" id="ARBA00022741"/>
    </source>
</evidence>
<feature type="binding site" evidence="15">
    <location>
        <position position="203"/>
    </location>
    <ligand>
        <name>uracil</name>
        <dbReference type="ChEBI" id="CHEBI:17568"/>
    </ligand>
</feature>
<keyword evidence="4 15" id="KW-0021">Allosteric enzyme</keyword>
<evidence type="ECO:0000256" key="12">
    <source>
        <dbReference type="ARBA" id="ARBA00056901"/>
    </source>
</evidence>
<keyword evidence="7 15" id="KW-0547">Nucleotide-binding</keyword>
<dbReference type="NCBIfam" id="TIGR01091">
    <property type="entry name" value="upp"/>
    <property type="match status" value="1"/>
</dbReference>
<dbReference type="GO" id="GO:0004845">
    <property type="term" value="F:uracil phosphoribosyltransferase activity"/>
    <property type="evidence" value="ECO:0007669"/>
    <property type="project" value="UniProtKB-UniRule"/>
</dbReference>
<accession>A0A0R1UTH9</accession>
<dbReference type="Pfam" id="PF14681">
    <property type="entry name" value="UPRTase"/>
    <property type="match status" value="1"/>
</dbReference>
<evidence type="ECO:0000256" key="6">
    <source>
        <dbReference type="ARBA" id="ARBA00022679"/>
    </source>
</evidence>
<feature type="domain" description="Phosphoribosyltransferase" evidence="16">
    <location>
        <begin position="13"/>
        <end position="217"/>
    </location>
</feature>
<dbReference type="UniPathway" id="UPA00574">
    <property type="reaction ID" value="UER00636"/>
</dbReference>
<dbReference type="EC" id="2.4.2.9" evidence="3 15"/>
<reference evidence="17 18" key="1">
    <citation type="journal article" date="2015" name="Genome Announc.">
        <title>Expanding the biotechnology potential of lactobacilli through comparative genomics of 213 strains and associated genera.</title>
        <authorList>
            <person name="Sun Z."/>
            <person name="Harris H.M."/>
            <person name="McCann A."/>
            <person name="Guo C."/>
            <person name="Argimon S."/>
            <person name="Zhang W."/>
            <person name="Yang X."/>
            <person name="Jeffery I.B."/>
            <person name="Cooney J.C."/>
            <person name="Kagawa T.F."/>
            <person name="Liu W."/>
            <person name="Song Y."/>
            <person name="Salvetti E."/>
            <person name="Wrobel A."/>
            <person name="Rasinkangas P."/>
            <person name="Parkhill J."/>
            <person name="Rea M.C."/>
            <person name="O'Sullivan O."/>
            <person name="Ritari J."/>
            <person name="Douillard F.P."/>
            <person name="Paul Ross R."/>
            <person name="Yang R."/>
            <person name="Briner A.E."/>
            <person name="Felis G.E."/>
            <person name="de Vos W.M."/>
            <person name="Barrangou R."/>
            <person name="Klaenhammer T.R."/>
            <person name="Caufield P.W."/>
            <person name="Cui Y."/>
            <person name="Zhang H."/>
            <person name="O'Toole P.W."/>
        </authorList>
    </citation>
    <scope>NUCLEOTIDE SEQUENCE [LARGE SCALE GENOMIC DNA]</scope>
    <source>
        <strain evidence="17 18">DSM 18793</strain>
    </source>
</reference>
<sequence length="218" mass="23923">MIAGYVNMAKFQVLDHPLIQHKLTMIRDKNVGTKLFRETVRELSTLMAYEVSRTMPVKDVEVETPICKTTKKALAGKKVAIVPILRAGLGMVDGITEMIPAAKIGFIGMYRDEETLKPHEYFVKLPEDIAERQIFIVDPMLATGGSAVMAIEALKKRGAKEEAMKFVSLVAAPEGVKAIQEAFPNVDIFVAGLDEKLNEDGYIVPGLGDAGDRLFGTK</sequence>
<comment type="pathway">
    <text evidence="1 15">Pyrimidine metabolism; UMP biosynthesis via salvage pathway; UMP from uracil: step 1/1.</text>
</comment>
<feature type="binding site" evidence="15">
    <location>
        <position position="86"/>
    </location>
    <ligand>
        <name>5-phospho-alpha-D-ribose 1-diphosphate</name>
        <dbReference type="ChEBI" id="CHEBI:58017"/>
    </ligand>
</feature>
<evidence type="ECO:0000256" key="14">
    <source>
        <dbReference type="ARBA" id="ARBA00079807"/>
    </source>
</evidence>
<evidence type="ECO:0000259" key="16">
    <source>
        <dbReference type="Pfam" id="PF14681"/>
    </source>
</evidence>
<keyword evidence="5 15" id="KW-0328">Glycosyltransferase</keyword>
<dbReference type="AlphaFoldDB" id="A0A0R1UTH9"/>
<comment type="cofactor">
    <cofactor evidence="15">
        <name>Mg(2+)</name>
        <dbReference type="ChEBI" id="CHEBI:18420"/>
    </cofactor>
    <text evidence="15">Binds 1 Mg(2+) ion per subunit. The magnesium is bound as Mg-PRPP.</text>
</comment>
<comment type="caution">
    <text evidence="17">The sequence shown here is derived from an EMBL/GenBank/DDBJ whole genome shotgun (WGS) entry which is preliminary data.</text>
</comment>
<dbReference type="NCBIfam" id="NF001097">
    <property type="entry name" value="PRK00129.1"/>
    <property type="match status" value="1"/>
</dbReference>
<evidence type="ECO:0000256" key="5">
    <source>
        <dbReference type="ARBA" id="ARBA00022676"/>
    </source>
</evidence>
<dbReference type="GO" id="GO:0005525">
    <property type="term" value="F:GTP binding"/>
    <property type="evidence" value="ECO:0007669"/>
    <property type="project" value="UniProtKB-KW"/>
</dbReference>
<evidence type="ECO:0000256" key="4">
    <source>
        <dbReference type="ARBA" id="ARBA00022533"/>
    </source>
</evidence>
<dbReference type="InterPro" id="IPR000836">
    <property type="entry name" value="PRTase_dom"/>
</dbReference>
<dbReference type="PATRIC" id="fig|1423742.4.peg.929"/>
<dbReference type="InterPro" id="IPR050054">
    <property type="entry name" value="UPRTase/APRTase"/>
</dbReference>
<proteinExistence type="inferred from homology"/>
<protein>
    <recommendedName>
        <fullName evidence="13 15">Uracil phosphoribosyltransferase</fullName>
        <ecNumber evidence="3 15">2.4.2.9</ecNumber>
    </recommendedName>
    <alternativeName>
        <fullName evidence="10 15">UMP pyrophosphorylase</fullName>
    </alternativeName>
    <alternativeName>
        <fullName evidence="14 15">UPRTase</fullName>
    </alternativeName>
</protein>
<evidence type="ECO:0000256" key="15">
    <source>
        <dbReference type="HAMAP-Rule" id="MF_01218"/>
    </source>
</evidence>
<feature type="binding site" evidence="15">
    <location>
        <begin position="138"/>
        <end position="146"/>
    </location>
    <ligand>
        <name>5-phospho-alpha-D-ribose 1-diphosphate</name>
        <dbReference type="ChEBI" id="CHEBI:58017"/>
    </ligand>
</feature>
<keyword evidence="18" id="KW-1185">Reference proteome</keyword>
<dbReference type="SUPFAM" id="SSF53271">
    <property type="entry name" value="PRTase-like"/>
    <property type="match status" value="1"/>
</dbReference>
<dbReference type="PANTHER" id="PTHR32315">
    <property type="entry name" value="ADENINE PHOSPHORIBOSYLTRANSFERASE"/>
    <property type="match status" value="1"/>
</dbReference>
<evidence type="ECO:0000313" key="18">
    <source>
        <dbReference type="Proteomes" id="UP000051084"/>
    </source>
</evidence>
<comment type="function">
    <text evidence="12 15">Catalyzes the conversion of uracil and 5-phospho-alpha-D-ribose 1-diphosphate (PRPP) to UMP and diphosphate.</text>
</comment>
<keyword evidence="6 15" id="KW-0808">Transferase</keyword>
<dbReference type="Gene3D" id="3.40.50.2020">
    <property type="match status" value="1"/>
</dbReference>